<organism evidence="6 7">
    <name type="scientific">Erythranthe guttata</name>
    <name type="common">Yellow monkey flower</name>
    <name type="synonym">Mimulus guttatus</name>
    <dbReference type="NCBI Taxonomy" id="4155"/>
    <lineage>
        <taxon>Eukaryota</taxon>
        <taxon>Viridiplantae</taxon>
        <taxon>Streptophyta</taxon>
        <taxon>Embryophyta</taxon>
        <taxon>Tracheophyta</taxon>
        <taxon>Spermatophyta</taxon>
        <taxon>Magnoliopsida</taxon>
        <taxon>eudicotyledons</taxon>
        <taxon>Gunneridae</taxon>
        <taxon>Pentapetalae</taxon>
        <taxon>asterids</taxon>
        <taxon>lamiids</taxon>
        <taxon>Lamiales</taxon>
        <taxon>Phrymaceae</taxon>
        <taxon>Erythranthe</taxon>
    </lineage>
</organism>
<gene>
    <name evidence="6" type="ORF">MIMGU_mgv1a019220mg</name>
</gene>
<reference evidence="6 7" key="1">
    <citation type="journal article" date="2013" name="Proc. Natl. Acad. Sci. U.S.A.">
        <title>Fine-scale variation in meiotic recombination in Mimulus inferred from population shotgun sequencing.</title>
        <authorList>
            <person name="Hellsten U."/>
            <person name="Wright K.M."/>
            <person name="Jenkins J."/>
            <person name="Shu S."/>
            <person name="Yuan Y."/>
            <person name="Wessler S.R."/>
            <person name="Schmutz J."/>
            <person name="Willis J.H."/>
            <person name="Rokhsar D.S."/>
        </authorList>
    </citation>
    <scope>NUCLEOTIDE SEQUENCE [LARGE SCALE GENOMIC DNA]</scope>
    <source>
        <strain evidence="7">cv. DUN x IM62</strain>
    </source>
</reference>
<accession>A0A022QME1</accession>
<evidence type="ECO:0000256" key="3">
    <source>
        <dbReference type="ARBA" id="ARBA00022964"/>
    </source>
</evidence>
<protein>
    <submittedName>
        <fullName evidence="6">Uncharacterized protein</fullName>
    </submittedName>
</protein>
<dbReference type="EMBL" id="KI631268">
    <property type="protein sequence ID" value="EYU29111.1"/>
    <property type="molecule type" value="Genomic_DNA"/>
</dbReference>
<evidence type="ECO:0000256" key="5">
    <source>
        <dbReference type="PIRSR" id="PIRSR604294-1"/>
    </source>
</evidence>
<name>A0A022QME1_ERYGU</name>
<dbReference type="AlphaFoldDB" id="A0A022QME1"/>
<dbReference type="Pfam" id="PF03055">
    <property type="entry name" value="RPE65"/>
    <property type="match status" value="1"/>
</dbReference>
<dbReference type="eggNOG" id="KOG1285">
    <property type="taxonomic scope" value="Eukaryota"/>
</dbReference>
<dbReference type="InterPro" id="IPR004294">
    <property type="entry name" value="Carotenoid_Oase"/>
</dbReference>
<dbReference type="OrthoDB" id="1069523at2759"/>
<evidence type="ECO:0000256" key="4">
    <source>
        <dbReference type="ARBA" id="ARBA00023004"/>
    </source>
</evidence>
<proteinExistence type="inferred from homology"/>
<dbReference type="GO" id="GO:0009570">
    <property type="term" value="C:chloroplast stroma"/>
    <property type="evidence" value="ECO:0000318"/>
    <property type="project" value="GO_Central"/>
</dbReference>
<evidence type="ECO:0000313" key="6">
    <source>
        <dbReference type="EMBL" id="EYU29111.1"/>
    </source>
</evidence>
<sequence length="586" mass="64717">METLSSSFRHPQLLHVIPPSNIRVNVKIRSPQLMIKAKNIIKKNINPPPPPPPFKVSKILNKLDDFISAYLEKSPLPKSIDPEKTISGHFAPVDDELPPTPCEVDGGPLPPCLDGAYIRNGPNPQFLPKGRPYHLFDGDGMLQMIRISGGGKSVTFCSRYVKTHKHNVERENGFPFVPSPFASFNGLAASVTRALLTFTRVVVAGQFDPLSRGFGSANTSLALFPCRGLFALCECDLPYEVKVMEDGDIVTLGRRDFHSTNRFFFNMTAHPKIDQRTGQVFAYRYNFTRPYLTFFRIDSDGRKQQDVHINSVKECTIIHDFAVTENYAVFPDTQIVVNHPLRALIGGRSPVAVNSGKAQRLGVIRKYAEDDSGMWWAEAPGLNMLHCVNAWEEDGGATIVVVATNALEVDQLFQSIHLARLTMEKITIDVKAETVKREQLSPEVLDFGVINPAYAGKKNRYAYAAMIGSDAIVGVVKLDLTLTENHSCSGGGECVVASRLYGPGFCGGEPFFVPREPDNPSAEEDDGYLVVYVNDENIGESKFLVMNAKSVTLDLIATVKLPCRIPSGFHGLFVSDSDLKNLLRCL</sequence>
<feature type="binding site" evidence="5">
    <location>
        <position position="570"/>
    </location>
    <ligand>
        <name>Fe cation</name>
        <dbReference type="ChEBI" id="CHEBI:24875"/>
        <note>catalytic</note>
    </ligand>
</feature>
<dbReference type="Proteomes" id="UP000030748">
    <property type="component" value="Unassembled WGS sequence"/>
</dbReference>
<comment type="similarity">
    <text evidence="1">Belongs to the carotenoid oxygenase family.</text>
</comment>
<comment type="cofactor">
    <cofactor evidence="5">
        <name>Fe(2+)</name>
        <dbReference type="ChEBI" id="CHEBI:29033"/>
    </cofactor>
    <text evidence="5">Binds 1 Fe(2+) ion per subunit.</text>
</comment>
<dbReference type="PANTHER" id="PTHR10543:SF46">
    <property type="entry name" value="CAROTENOID CLEAVAGE DIOXYGENASE 4, CHLOROPLASTIC-RELATED"/>
    <property type="match status" value="1"/>
</dbReference>
<keyword evidence="2 5" id="KW-0479">Metal-binding</keyword>
<keyword evidence="7" id="KW-1185">Reference proteome</keyword>
<feature type="binding site" evidence="5">
    <location>
        <position position="319"/>
    </location>
    <ligand>
        <name>Fe cation</name>
        <dbReference type="ChEBI" id="CHEBI:24875"/>
        <note>catalytic</note>
    </ligand>
</feature>
<evidence type="ECO:0000313" key="7">
    <source>
        <dbReference type="Proteomes" id="UP000030748"/>
    </source>
</evidence>
<dbReference type="GO" id="GO:0010436">
    <property type="term" value="F:carotenoid dioxygenase activity"/>
    <property type="evidence" value="ECO:0000318"/>
    <property type="project" value="GO_Central"/>
</dbReference>
<dbReference type="GO" id="GO:0046872">
    <property type="term" value="F:metal ion binding"/>
    <property type="evidence" value="ECO:0007669"/>
    <property type="project" value="UniProtKB-KW"/>
</dbReference>
<feature type="binding site" evidence="5">
    <location>
        <position position="270"/>
    </location>
    <ligand>
        <name>Fe cation</name>
        <dbReference type="ChEBI" id="CHEBI:24875"/>
        <note>catalytic</note>
    </ligand>
</feature>
<feature type="binding site" evidence="5">
    <location>
        <position position="386"/>
    </location>
    <ligand>
        <name>Fe cation</name>
        <dbReference type="ChEBI" id="CHEBI:24875"/>
        <note>catalytic</note>
    </ligand>
</feature>
<dbReference type="PANTHER" id="PTHR10543">
    <property type="entry name" value="BETA-CAROTENE DIOXYGENASE"/>
    <property type="match status" value="1"/>
</dbReference>
<dbReference type="GO" id="GO:0016121">
    <property type="term" value="P:carotene catabolic process"/>
    <property type="evidence" value="ECO:0000318"/>
    <property type="project" value="GO_Central"/>
</dbReference>
<dbReference type="STRING" id="4155.A0A022QME1"/>
<evidence type="ECO:0000256" key="1">
    <source>
        <dbReference type="ARBA" id="ARBA00006787"/>
    </source>
</evidence>
<evidence type="ECO:0000256" key="2">
    <source>
        <dbReference type="ARBA" id="ARBA00022723"/>
    </source>
</evidence>
<keyword evidence="4 5" id="KW-0408">Iron</keyword>
<keyword evidence="3" id="KW-0223">Dioxygenase</keyword>
<dbReference type="KEGG" id="egt:105966982"/>
<keyword evidence="3" id="KW-0560">Oxidoreductase</keyword>
<dbReference type="PhylomeDB" id="A0A022QME1"/>